<evidence type="ECO:0000313" key="2">
    <source>
        <dbReference type="EMBL" id="KKM74578.1"/>
    </source>
</evidence>
<gene>
    <name evidence="2" type="ORF">LCGC14_1398940</name>
</gene>
<evidence type="ECO:0000256" key="1">
    <source>
        <dbReference type="SAM" id="MobiDB-lite"/>
    </source>
</evidence>
<proteinExistence type="predicted"/>
<dbReference type="AlphaFoldDB" id="A0A0F9JXW2"/>
<protein>
    <recommendedName>
        <fullName evidence="3">Portal protein</fullName>
    </recommendedName>
</protein>
<sequence length="592" mass="65481">MSVEPEVVRLGEAARITNLTTSFYNELTPVGFQWMGQTSKSPGKQDMAEVSLNEAADQMISLADLSTTRWNQVVLARAPELLVAGHKYYHDMPMIGEFNPDETEVEWYARYQEWGRGGPLPLVWQTLPAESTFTPSISSKDEALSTVKSTWHELMGTFTEAELAPILPADEKDRWKEVTAFIYANTKWIAYGIFSDKDGVSFGPLHFGRDMKEYVLRTIEHEMNCCPIVIHEGQTTATKEPGKYYKGVLYDVRELIVAMDKRASEAATGSKYAMLPIFKRWLQNRGQDSEGSESDVEQVFMGDVIDLNAADGELGQENMEPLYIPNFGIKTIEQVGLLRAICAQLSGATDQLEGTAGPTNQAAWARSQIIELATSHFKPLTSSIQAADIKRYEMLIEALAVHGQRISLNPRGSKPSAIFLETENLRNWAPYLTTGFRLQIPRNKLGMVDMGMGLLERNAQGKFYLSSVRIKREYMEVDNPELEMEEELTWELLMSDEAVASRKKRFLKEVDIAASQAEAQTLEQLQQSGLPPQVIQALMQSAVPQAGGQPGQNGGGGGGGGRRLEGDTIGMLRSQQPLRTAPAVDGGGGLDA</sequence>
<dbReference type="EMBL" id="LAZR01009119">
    <property type="protein sequence ID" value="KKM74578.1"/>
    <property type="molecule type" value="Genomic_DNA"/>
</dbReference>
<feature type="compositionally biased region" description="Gly residues" evidence="1">
    <location>
        <begin position="548"/>
        <end position="561"/>
    </location>
</feature>
<reference evidence="2" key="1">
    <citation type="journal article" date="2015" name="Nature">
        <title>Complex archaea that bridge the gap between prokaryotes and eukaryotes.</title>
        <authorList>
            <person name="Spang A."/>
            <person name="Saw J.H."/>
            <person name="Jorgensen S.L."/>
            <person name="Zaremba-Niedzwiedzka K."/>
            <person name="Martijn J."/>
            <person name="Lind A.E."/>
            <person name="van Eijk R."/>
            <person name="Schleper C."/>
            <person name="Guy L."/>
            <person name="Ettema T.J."/>
        </authorList>
    </citation>
    <scope>NUCLEOTIDE SEQUENCE</scope>
</reference>
<accession>A0A0F9JXW2</accession>
<feature type="region of interest" description="Disordered" evidence="1">
    <location>
        <begin position="544"/>
        <end position="592"/>
    </location>
</feature>
<organism evidence="2">
    <name type="scientific">marine sediment metagenome</name>
    <dbReference type="NCBI Taxonomy" id="412755"/>
    <lineage>
        <taxon>unclassified sequences</taxon>
        <taxon>metagenomes</taxon>
        <taxon>ecological metagenomes</taxon>
    </lineage>
</organism>
<evidence type="ECO:0008006" key="3">
    <source>
        <dbReference type="Google" id="ProtNLM"/>
    </source>
</evidence>
<comment type="caution">
    <text evidence="2">The sequence shown here is derived from an EMBL/GenBank/DDBJ whole genome shotgun (WGS) entry which is preliminary data.</text>
</comment>
<name>A0A0F9JXW2_9ZZZZ</name>